<sequence length="302" mass="32983">MTDGDLTVREATAEDYEDVVAFTEDTWPERETGDYLADVFHDWLAAEDAKTAVAVDDETAVGILQCTLLSDREAWLQGMRVAPDHRGRGVGSLLVEHLFDWAREQGATVARNMVFSWNQAGLGQSRATGFEPTTEFRWLEPDPDPDAEGPLDTTNDPDIAWQCWQESAARDHLRGLALAPEESWALRELTLADLRDAADEGVIAVTSEDGARAMTVRVRDYERETESGDSERVAEYGVAAWADLPAAESLVAAIKRDAAALGADRTRVLLPETVRHVSDGAALRAGISDTPDFVLAADLSGR</sequence>
<dbReference type="Proteomes" id="UP000219453">
    <property type="component" value="Unassembled WGS sequence"/>
</dbReference>
<dbReference type="Gene3D" id="3.40.630.30">
    <property type="match status" value="1"/>
</dbReference>
<protein>
    <submittedName>
        <fullName evidence="2">Ribosomal protein S18 acetylase RimI</fullName>
    </submittedName>
</protein>
<gene>
    <name evidence="2" type="ORF">SAMN06269185_2979</name>
</gene>
<keyword evidence="2" id="KW-0689">Ribosomal protein</keyword>
<name>A0A285P6C7_NATPI</name>
<proteinExistence type="predicted"/>
<reference evidence="2 3" key="1">
    <citation type="submission" date="2017-09" db="EMBL/GenBank/DDBJ databases">
        <authorList>
            <person name="Ehlers B."/>
            <person name="Leendertz F.H."/>
        </authorList>
    </citation>
    <scope>NUCLEOTIDE SEQUENCE [LARGE SCALE GENOMIC DNA]</scope>
    <source>
        <strain evidence="2 3">DSM 27208</strain>
    </source>
</reference>
<feature type="domain" description="N-acetyltransferase" evidence="1">
    <location>
        <begin position="6"/>
        <end position="152"/>
    </location>
</feature>
<dbReference type="Pfam" id="PF00583">
    <property type="entry name" value="Acetyltransf_1"/>
    <property type="match status" value="1"/>
</dbReference>
<dbReference type="PROSITE" id="PS51186">
    <property type="entry name" value="GNAT"/>
    <property type="match status" value="1"/>
</dbReference>
<organism evidence="2 3">
    <name type="scientific">Natronoarchaeum philippinense</name>
    <dbReference type="NCBI Taxonomy" id="558529"/>
    <lineage>
        <taxon>Archaea</taxon>
        <taxon>Methanobacteriati</taxon>
        <taxon>Methanobacteriota</taxon>
        <taxon>Stenosarchaea group</taxon>
        <taxon>Halobacteria</taxon>
        <taxon>Halobacteriales</taxon>
        <taxon>Natronoarchaeaceae</taxon>
    </lineage>
</organism>
<dbReference type="SUPFAM" id="SSF55729">
    <property type="entry name" value="Acyl-CoA N-acyltransferases (Nat)"/>
    <property type="match status" value="1"/>
</dbReference>
<dbReference type="RefSeq" id="WP_097009872.1">
    <property type="nucleotide sequence ID" value="NZ_OBEJ01000005.1"/>
</dbReference>
<evidence type="ECO:0000313" key="3">
    <source>
        <dbReference type="Proteomes" id="UP000219453"/>
    </source>
</evidence>
<dbReference type="GO" id="GO:0005840">
    <property type="term" value="C:ribosome"/>
    <property type="evidence" value="ECO:0007669"/>
    <property type="project" value="UniProtKB-KW"/>
</dbReference>
<keyword evidence="2" id="KW-0687">Ribonucleoprotein</keyword>
<dbReference type="PANTHER" id="PTHR47403">
    <property type="entry name" value="LOC100145250 PROTEIN"/>
    <property type="match status" value="1"/>
</dbReference>
<dbReference type="PANTHER" id="PTHR47403:SF6">
    <property type="entry name" value="N-ACETYLTRANSFERASE DOMAIN-CONTAINING PROTEIN"/>
    <property type="match status" value="1"/>
</dbReference>
<dbReference type="InterPro" id="IPR016181">
    <property type="entry name" value="Acyl_CoA_acyltransferase"/>
</dbReference>
<dbReference type="AlphaFoldDB" id="A0A285P6C7"/>
<keyword evidence="3" id="KW-1185">Reference proteome</keyword>
<dbReference type="EMBL" id="OBEJ01000005">
    <property type="protein sequence ID" value="SNZ17309.1"/>
    <property type="molecule type" value="Genomic_DNA"/>
</dbReference>
<accession>A0A285P6C7</accession>
<dbReference type="GO" id="GO:0016747">
    <property type="term" value="F:acyltransferase activity, transferring groups other than amino-acyl groups"/>
    <property type="evidence" value="ECO:0007669"/>
    <property type="project" value="InterPro"/>
</dbReference>
<evidence type="ECO:0000259" key="1">
    <source>
        <dbReference type="PROSITE" id="PS51186"/>
    </source>
</evidence>
<dbReference type="OrthoDB" id="134118at2157"/>
<dbReference type="CDD" id="cd04301">
    <property type="entry name" value="NAT_SF"/>
    <property type="match status" value="1"/>
</dbReference>
<dbReference type="InterPro" id="IPR000182">
    <property type="entry name" value="GNAT_dom"/>
</dbReference>
<evidence type="ECO:0000313" key="2">
    <source>
        <dbReference type="EMBL" id="SNZ17309.1"/>
    </source>
</evidence>